<dbReference type="InterPro" id="IPR052159">
    <property type="entry name" value="Competence_DNA_uptake"/>
</dbReference>
<keyword evidence="5 7" id="KW-0472">Membrane</keyword>
<gene>
    <name evidence="10" type="ORF">NBEOAGPD_1365</name>
</gene>
<feature type="transmembrane region" description="Helical" evidence="7">
    <location>
        <begin position="95"/>
        <end position="116"/>
    </location>
</feature>
<feature type="domain" description="DUF4131" evidence="9">
    <location>
        <begin position="72"/>
        <end position="222"/>
    </location>
</feature>
<dbReference type="NCBIfam" id="TIGR00360">
    <property type="entry name" value="ComEC_N-term"/>
    <property type="match status" value="1"/>
</dbReference>
<dbReference type="AlphaFoldDB" id="A0AA37MAH6"/>
<dbReference type="InterPro" id="IPR025405">
    <property type="entry name" value="DUF4131"/>
</dbReference>
<dbReference type="PANTHER" id="PTHR30619:SF1">
    <property type="entry name" value="RECOMBINATION PROTEIN 2"/>
    <property type="match status" value="1"/>
</dbReference>
<keyword evidence="11" id="KW-1185">Reference proteome</keyword>
<evidence type="ECO:0000259" key="9">
    <source>
        <dbReference type="Pfam" id="PF13567"/>
    </source>
</evidence>
<dbReference type="Proteomes" id="UP001055108">
    <property type="component" value="Unassembled WGS sequence"/>
</dbReference>
<dbReference type="GO" id="GO:0005886">
    <property type="term" value="C:plasma membrane"/>
    <property type="evidence" value="ECO:0007669"/>
    <property type="project" value="UniProtKB-SubCell"/>
</dbReference>
<evidence type="ECO:0000313" key="11">
    <source>
        <dbReference type="Proteomes" id="UP001055108"/>
    </source>
</evidence>
<dbReference type="PANTHER" id="PTHR30619">
    <property type="entry name" value="DNA INTERNALIZATION/COMPETENCE PROTEIN COMEC/REC2"/>
    <property type="match status" value="1"/>
</dbReference>
<feature type="transmembrane region" description="Helical" evidence="7">
    <location>
        <begin position="48"/>
        <end position="66"/>
    </location>
</feature>
<feature type="transmembrane region" description="Helical" evidence="7">
    <location>
        <begin position="427"/>
        <end position="448"/>
    </location>
</feature>
<evidence type="ECO:0000256" key="2">
    <source>
        <dbReference type="ARBA" id="ARBA00022475"/>
    </source>
</evidence>
<dbReference type="Pfam" id="PF13567">
    <property type="entry name" value="DUF4131"/>
    <property type="match status" value="1"/>
</dbReference>
<comment type="caution">
    <text evidence="10">The sequence shown here is derived from an EMBL/GenBank/DDBJ whole genome shotgun (WGS) entry which is preliminary data.</text>
</comment>
<reference evidence="10" key="2">
    <citation type="submission" date="2021-08" db="EMBL/GenBank/DDBJ databases">
        <authorList>
            <person name="Tani A."/>
            <person name="Ola A."/>
            <person name="Ogura Y."/>
            <person name="Katsura K."/>
            <person name="Hayashi T."/>
        </authorList>
    </citation>
    <scope>NUCLEOTIDE SEQUENCE</scope>
    <source>
        <strain evidence="10">NBRC 103626</strain>
    </source>
</reference>
<evidence type="ECO:0000313" key="10">
    <source>
        <dbReference type="EMBL" id="GJD78151.1"/>
    </source>
</evidence>
<sequence>MERIGARGSGGSLALGLAARRAPGLVLPALRGWVGGCLAAESAQRRLFPWLAVAFGAGILLFFGVADGTPVLAAPLGAAALCLGLTPWLGTRPVILALALALTAASLGFAAASWRVSRVAGPVLARTTIGPLTGLVESLEEREEGARLVVRVARFGALAPEETPRRVRVSFKKAPPVRPGDAIEASARLLPPPEAARPGGYDFARDAWFRGIGAVGSLTGKIVVRPPAEAPALSSRLAALVDAARNALTRRIAEATGGQAGAVAAALVTGKRGLIAPVTSETLRAAGIYHVVSISGLHMVLAAGVVFWLIRAVLALVPHLALFWPIKKIAAAVAMLGVTAYCVFSGWDVAAERALVMTLIMLGAILVDRPALSMRNLALAALVALTREPEALLGPSFQMSFGAVAGLIACARLVGGTLFRQEGAGRIGRLFGAAAAAIIGTLATTLVAQVATAPFATYHFQTVQPFGLLGNALTLPLVSLAVMPAAVLGILAYPFALDLPVWWLMGQAVRGMLAISGWIEGFGGATLVVPAFGTAALGLLAAALLLATLPASGLRWLALLPGACGLALAAAPERHDLYVDRQGGGAALRGADGRLITLGRPSGFVLEQWLKADGDGRKAEAVGGGTCDRLGCVGYLADGRAVALVRDRRAFAEDCARAAVIVTGLAAPPGCAAGLVIDRAYLARHGATALRVAVGGALVPRHARDPARAAPWWPAARPPPETQKAPQPAAAEPSQEESPGVPDDPEP</sequence>
<evidence type="ECO:0000256" key="3">
    <source>
        <dbReference type="ARBA" id="ARBA00022692"/>
    </source>
</evidence>
<accession>A0AA37MAH6</accession>
<organism evidence="10 11">
    <name type="scientific">Methylobacterium gregans</name>
    <dbReference type="NCBI Taxonomy" id="374424"/>
    <lineage>
        <taxon>Bacteria</taxon>
        <taxon>Pseudomonadati</taxon>
        <taxon>Pseudomonadota</taxon>
        <taxon>Alphaproteobacteria</taxon>
        <taxon>Hyphomicrobiales</taxon>
        <taxon>Methylobacteriaceae</taxon>
        <taxon>Methylobacterium</taxon>
    </lineage>
</organism>
<reference evidence="10" key="1">
    <citation type="journal article" date="2016" name="Front. Microbiol.">
        <title>Genome Sequence of the Piezophilic, Mesophilic Sulfate-Reducing Bacterium Desulfovibrio indicus J2T.</title>
        <authorList>
            <person name="Cao J."/>
            <person name="Maignien L."/>
            <person name="Shao Z."/>
            <person name="Alain K."/>
            <person name="Jebbar M."/>
        </authorList>
    </citation>
    <scope>NUCLEOTIDE SEQUENCE</scope>
    <source>
        <strain evidence="10">NBRC 103626</strain>
    </source>
</reference>
<evidence type="ECO:0000256" key="4">
    <source>
        <dbReference type="ARBA" id="ARBA00022989"/>
    </source>
</evidence>
<keyword evidence="2" id="KW-1003">Cell membrane</keyword>
<evidence type="ECO:0000256" key="6">
    <source>
        <dbReference type="SAM" id="MobiDB-lite"/>
    </source>
</evidence>
<name>A0AA37MAH6_9HYPH</name>
<proteinExistence type="predicted"/>
<evidence type="ECO:0000259" key="8">
    <source>
        <dbReference type="Pfam" id="PF03772"/>
    </source>
</evidence>
<feature type="transmembrane region" description="Helical" evidence="7">
    <location>
        <begin position="525"/>
        <end position="547"/>
    </location>
</feature>
<comment type="subcellular location">
    <subcellularLocation>
        <location evidence="1">Cell membrane</location>
        <topology evidence="1">Multi-pass membrane protein</topology>
    </subcellularLocation>
</comment>
<evidence type="ECO:0000256" key="5">
    <source>
        <dbReference type="ARBA" id="ARBA00023136"/>
    </source>
</evidence>
<dbReference type="EMBL" id="BPQM01000027">
    <property type="protein sequence ID" value="GJD78151.1"/>
    <property type="molecule type" value="Genomic_DNA"/>
</dbReference>
<evidence type="ECO:0000256" key="7">
    <source>
        <dbReference type="SAM" id="Phobius"/>
    </source>
</evidence>
<dbReference type="InterPro" id="IPR004477">
    <property type="entry name" value="ComEC_N"/>
</dbReference>
<feature type="region of interest" description="Disordered" evidence="6">
    <location>
        <begin position="706"/>
        <end position="747"/>
    </location>
</feature>
<protein>
    <recommendedName>
        <fullName evidence="12">ComEC/Rec2-related protein</fullName>
    </recommendedName>
</protein>
<feature type="transmembrane region" description="Helical" evidence="7">
    <location>
        <begin position="392"/>
        <end position="415"/>
    </location>
</feature>
<feature type="transmembrane region" description="Helical" evidence="7">
    <location>
        <begin position="354"/>
        <end position="372"/>
    </location>
</feature>
<feature type="transmembrane region" description="Helical" evidence="7">
    <location>
        <begin position="288"/>
        <end position="309"/>
    </location>
</feature>
<dbReference type="Pfam" id="PF03772">
    <property type="entry name" value="Competence"/>
    <property type="match status" value="1"/>
</dbReference>
<feature type="transmembrane region" description="Helical" evidence="7">
    <location>
        <begin position="329"/>
        <end position="347"/>
    </location>
</feature>
<evidence type="ECO:0000256" key="1">
    <source>
        <dbReference type="ARBA" id="ARBA00004651"/>
    </source>
</evidence>
<feature type="domain" description="ComEC/Rec2-related protein" evidence="8">
    <location>
        <begin position="267"/>
        <end position="549"/>
    </location>
</feature>
<evidence type="ECO:0008006" key="12">
    <source>
        <dbReference type="Google" id="ProtNLM"/>
    </source>
</evidence>
<keyword evidence="3 7" id="KW-0812">Transmembrane</keyword>
<feature type="transmembrane region" description="Helical" evidence="7">
    <location>
        <begin position="468"/>
        <end position="493"/>
    </location>
</feature>
<feature type="compositionally biased region" description="Low complexity" evidence="6">
    <location>
        <begin position="722"/>
        <end position="739"/>
    </location>
</feature>
<keyword evidence="4 7" id="KW-1133">Transmembrane helix</keyword>
<dbReference type="RefSeq" id="WP_238301864.1">
    <property type="nucleotide sequence ID" value="NZ_BPQM01000027.1"/>
</dbReference>